<dbReference type="EC" id="7.-.-.-" evidence="6"/>
<dbReference type="SMART" id="SM00900">
    <property type="entry name" value="FMN_bind"/>
    <property type="match status" value="1"/>
</dbReference>
<evidence type="ECO:0000256" key="1">
    <source>
        <dbReference type="ARBA" id="ARBA00022448"/>
    </source>
</evidence>
<dbReference type="AlphaFoldDB" id="A0A1Y1RXL5"/>
<evidence type="ECO:0000259" key="7">
    <source>
        <dbReference type="SMART" id="SM00900"/>
    </source>
</evidence>
<feature type="domain" description="FMN-binding" evidence="7">
    <location>
        <begin position="90"/>
        <end position="179"/>
    </location>
</feature>
<keyword evidence="6" id="KW-0472">Membrane</keyword>
<dbReference type="GO" id="GO:0022900">
    <property type="term" value="P:electron transport chain"/>
    <property type="evidence" value="ECO:0007669"/>
    <property type="project" value="UniProtKB-UniRule"/>
</dbReference>
<dbReference type="GO" id="GO:0009055">
    <property type="term" value="F:electron transfer activity"/>
    <property type="evidence" value="ECO:0007669"/>
    <property type="project" value="InterPro"/>
</dbReference>
<dbReference type="GO" id="GO:0010181">
    <property type="term" value="F:FMN binding"/>
    <property type="evidence" value="ECO:0007669"/>
    <property type="project" value="InterPro"/>
</dbReference>
<keyword evidence="4 6" id="KW-0288">FMN</keyword>
<dbReference type="GO" id="GO:0005886">
    <property type="term" value="C:plasma membrane"/>
    <property type="evidence" value="ECO:0007669"/>
    <property type="project" value="UniProtKB-SubCell"/>
</dbReference>
<dbReference type="InterPro" id="IPR010209">
    <property type="entry name" value="Ion_transpt_RnfG/RsxG"/>
</dbReference>
<keyword evidence="9" id="KW-1185">Reference proteome</keyword>
<evidence type="ECO:0000313" key="8">
    <source>
        <dbReference type="EMBL" id="ORC34432.1"/>
    </source>
</evidence>
<gene>
    <name evidence="6" type="primary">rnfG</name>
    <name evidence="8" type="ORF">B4O97_12380</name>
</gene>
<proteinExistence type="inferred from homology"/>
<keyword evidence="5 6" id="KW-0249">Electron transport</keyword>
<dbReference type="OrthoDB" id="369811at2"/>
<keyword evidence="6" id="KW-1133">Transmembrane helix</keyword>
<comment type="subcellular location">
    <subcellularLocation>
        <location evidence="6">Cell membrane</location>
        <topology evidence="6">Single-pass membrane protein</topology>
    </subcellularLocation>
</comment>
<keyword evidence="2 6" id="KW-0597">Phosphoprotein</keyword>
<comment type="similarity">
    <text evidence="6">Belongs to the RnfG family.</text>
</comment>
<dbReference type="EMBL" id="MWQY01000013">
    <property type="protein sequence ID" value="ORC34432.1"/>
    <property type="molecule type" value="Genomic_DNA"/>
</dbReference>
<sequence length="186" mass="19425">MKTITVIGGKLALICAVAAFSLGLVNAVTAPRIEELRRARLQAALAAVVPEGSAGEYEEVAESGVVRGYYPVTSASGEKVGYVLRLVGSGYGGDLNMIASYLKDGTVHSAVLMDNQETPGLGKEAEKPEYMRMFKGTGGEKEVPYRKSQLPQDQADAISGATITFSGIGKALNTGSEFAAEMGGTE</sequence>
<feature type="modified residue" description="FMN phosphoryl threonine" evidence="6">
    <location>
        <position position="162"/>
    </location>
</feature>
<evidence type="ECO:0000256" key="6">
    <source>
        <dbReference type="HAMAP-Rule" id="MF_00479"/>
    </source>
</evidence>
<keyword evidence="6" id="KW-0812">Transmembrane</keyword>
<evidence type="ECO:0000256" key="4">
    <source>
        <dbReference type="ARBA" id="ARBA00022643"/>
    </source>
</evidence>
<comment type="subunit">
    <text evidence="6">The complex is composed of six subunits: RnfA, RnfB, RnfC, RnfD, RnfE and RnfG.</text>
</comment>
<dbReference type="Pfam" id="PF04205">
    <property type="entry name" value="FMN_bind"/>
    <property type="match status" value="1"/>
</dbReference>
<dbReference type="Proteomes" id="UP000192343">
    <property type="component" value="Unassembled WGS sequence"/>
</dbReference>
<evidence type="ECO:0000256" key="3">
    <source>
        <dbReference type="ARBA" id="ARBA00022630"/>
    </source>
</evidence>
<comment type="cofactor">
    <cofactor evidence="6">
        <name>FMN</name>
        <dbReference type="ChEBI" id="CHEBI:58210"/>
    </cofactor>
</comment>
<evidence type="ECO:0000313" key="9">
    <source>
        <dbReference type="Proteomes" id="UP000192343"/>
    </source>
</evidence>
<comment type="caution">
    <text evidence="8">The sequence shown here is derived from an EMBL/GenBank/DDBJ whole genome shotgun (WGS) entry which is preliminary data.</text>
</comment>
<evidence type="ECO:0000256" key="2">
    <source>
        <dbReference type="ARBA" id="ARBA00022553"/>
    </source>
</evidence>
<dbReference type="PANTHER" id="PTHR36118">
    <property type="entry name" value="ION-TRANSLOCATING OXIDOREDUCTASE COMPLEX SUBUNIT G"/>
    <property type="match status" value="1"/>
</dbReference>
<keyword evidence="6" id="KW-1003">Cell membrane</keyword>
<keyword evidence="1 6" id="KW-0813">Transport</keyword>
<dbReference type="InterPro" id="IPR007329">
    <property type="entry name" value="FMN-bd"/>
</dbReference>
<accession>A0A1Y1RXL5</accession>
<evidence type="ECO:0000256" key="5">
    <source>
        <dbReference type="ARBA" id="ARBA00022982"/>
    </source>
</evidence>
<dbReference type="HAMAP" id="MF_00479">
    <property type="entry name" value="RsxG_RnfG"/>
    <property type="match status" value="1"/>
</dbReference>
<dbReference type="RefSeq" id="WP_083051238.1">
    <property type="nucleotide sequence ID" value="NZ_MWQY01000013.1"/>
</dbReference>
<comment type="function">
    <text evidence="6">Part of a membrane-bound complex that couples electron transfer with translocation of ions across the membrane.</text>
</comment>
<organism evidence="8 9">
    <name type="scientific">Marispirochaeta aestuarii</name>
    <dbReference type="NCBI Taxonomy" id="1963862"/>
    <lineage>
        <taxon>Bacteria</taxon>
        <taxon>Pseudomonadati</taxon>
        <taxon>Spirochaetota</taxon>
        <taxon>Spirochaetia</taxon>
        <taxon>Spirochaetales</taxon>
        <taxon>Spirochaetaceae</taxon>
        <taxon>Marispirochaeta</taxon>
    </lineage>
</organism>
<dbReference type="PIRSF" id="PIRSF006091">
    <property type="entry name" value="E_trnsport_RnfG"/>
    <property type="match status" value="1"/>
</dbReference>
<name>A0A1Y1RXL5_9SPIO</name>
<dbReference type="PANTHER" id="PTHR36118:SF1">
    <property type="entry name" value="ION-TRANSLOCATING OXIDOREDUCTASE COMPLEX SUBUNIT G"/>
    <property type="match status" value="1"/>
</dbReference>
<dbReference type="STRING" id="1963862.B4O97_12380"/>
<protein>
    <recommendedName>
        <fullName evidence="6">Ion-translocating oxidoreductase complex subunit G</fullName>
        <ecNumber evidence="6">7.-.-.-</ecNumber>
    </recommendedName>
    <alternativeName>
        <fullName evidence="6">Rnf electron transport complex subunit G</fullName>
    </alternativeName>
</protein>
<keyword evidence="3 6" id="KW-0285">Flavoprotein</keyword>
<reference evidence="8 9" key="1">
    <citation type="submission" date="2017-03" db="EMBL/GenBank/DDBJ databases">
        <title>Draft Genome sequence of Marispirochaeta sp. strain JC444.</title>
        <authorList>
            <person name="Shivani Y."/>
            <person name="Subhash Y."/>
            <person name="Sasikala C."/>
            <person name="Ramana C."/>
        </authorList>
    </citation>
    <scope>NUCLEOTIDE SEQUENCE [LARGE SCALE GENOMIC DNA]</scope>
    <source>
        <strain evidence="8 9">JC444</strain>
    </source>
</reference>
<keyword evidence="6" id="KW-1278">Translocase</keyword>